<dbReference type="RefSeq" id="XP_020432449.1">
    <property type="nucleotide sequence ID" value="XM_020578001.1"/>
</dbReference>
<evidence type="ECO:0000313" key="2">
    <source>
        <dbReference type="Proteomes" id="UP000001396"/>
    </source>
</evidence>
<dbReference type="EMBL" id="ADBJ01000031">
    <property type="protein sequence ID" value="EFA80329.1"/>
    <property type="molecule type" value="Genomic_DNA"/>
</dbReference>
<reference evidence="1 2" key="1">
    <citation type="journal article" date="2011" name="Genome Res.">
        <title>Phylogeny-wide analysis of social amoeba genomes highlights ancient origins for complex intercellular communication.</title>
        <authorList>
            <person name="Heidel A.J."/>
            <person name="Lawal H.M."/>
            <person name="Felder M."/>
            <person name="Schilde C."/>
            <person name="Helps N.R."/>
            <person name="Tunggal B."/>
            <person name="Rivero F."/>
            <person name="John U."/>
            <person name="Schleicher M."/>
            <person name="Eichinger L."/>
            <person name="Platzer M."/>
            <person name="Noegel A.A."/>
            <person name="Schaap P."/>
            <person name="Gloeckner G."/>
        </authorList>
    </citation>
    <scope>NUCLEOTIDE SEQUENCE [LARGE SCALE GENOMIC DNA]</scope>
    <source>
        <strain evidence="2">ATCC 26659 / Pp 5 / PN500</strain>
    </source>
</reference>
<accession>D3BEJ8</accession>
<protein>
    <submittedName>
        <fullName evidence="1">Uncharacterized protein</fullName>
    </submittedName>
</protein>
<organism evidence="1 2">
    <name type="scientific">Heterostelium pallidum (strain ATCC 26659 / Pp 5 / PN500)</name>
    <name type="common">Cellular slime mold</name>
    <name type="synonym">Polysphondylium pallidum</name>
    <dbReference type="NCBI Taxonomy" id="670386"/>
    <lineage>
        <taxon>Eukaryota</taxon>
        <taxon>Amoebozoa</taxon>
        <taxon>Evosea</taxon>
        <taxon>Eumycetozoa</taxon>
        <taxon>Dictyostelia</taxon>
        <taxon>Acytosteliales</taxon>
        <taxon>Acytosteliaceae</taxon>
        <taxon>Heterostelium</taxon>
    </lineage>
</organism>
<sequence length="176" mass="20237">MKSDSENHKTKRAFSKKKKGNWDLDRKIFDASLASQNSRCPITNVHFSTLSISNFQTSTDRTGDSETFHQSNIRFIPKELNSKTKWYRGLLEELEFLAANLTDMSYNDLDKYYQESDIESSLRKLIHSAGGISRLCDGFNPEVDGDANWSRIKYKYVLYNNSLFGSNINQVENVVV</sequence>
<dbReference type="GeneID" id="31362642"/>
<dbReference type="Proteomes" id="UP000001396">
    <property type="component" value="Unassembled WGS sequence"/>
</dbReference>
<dbReference type="AlphaFoldDB" id="D3BEJ8"/>
<name>D3BEJ8_HETP5</name>
<keyword evidence="2" id="KW-1185">Reference proteome</keyword>
<evidence type="ECO:0000313" key="1">
    <source>
        <dbReference type="EMBL" id="EFA80329.1"/>
    </source>
</evidence>
<dbReference type="InParanoid" id="D3BEJ8"/>
<comment type="caution">
    <text evidence="1">The sequence shown here is derived from an EMBL/GenBank/DDBJ whole genome shotgun (WGS) entry which is preliminary data.</text>
</comment>
<gene>
    <name evidence="1" type="ORF">PPL_07161</name>
</gene>
<proteinExistence type="predicted"/>